<dbReference type="PIRSF" id="PIRSF033239">
    <property type="entry name" value="ExoD"/>
    <property type="match status" value="1"/>
</dbReference>
<evidence type="ECO:0000256" key="1">
    <source>
        <dbReference type="SAM" id="Phobius"/>
    </source>
</evidence>
<feature type="transmembrane region" description="Helical" evidence="1">
    <location>
        <begin position="173"/>
        <end position="193"/>
    </location>
</feature>
<feature type="transmembrane region" description="Helical" evidence="1">
    <location>
        <begin position="39"/>
        <end position="57"/>
    </location>
</feature>
<evidence type="ECO:0000313" key="3">
    <source>
        <dbReference type="Proteomes" id="UP001408594"/>
    </source>
</evidence>
<feature type="transmembrane region" description="Helical" evidence="1">
    <location>
        <begin position="63"/>
        <end position="82"/>
    </location>
</feature>
<reference evidence="2 3" key="1">
    <citation type="submission" date="2024-02" db="EMBL/GenBank/DDBJ databases">
        <title>Microbulbifer aestuariivivens NBRC 112533.</title>
        <authorList>
            <person name="Ichikawa N."/>
            <person name="Katano-Makiyama Y."/>
            <person name="Hidaka K."/>
        </authorList>
    </citation>
    <scope>NUCLEOTIDE SEQUENCE [LARGE SCALE GENOMIC DNA]</scope>
    <source>
        <strain evidence="2 3">NBRC 112533</strain>
    </source>
</reference>
<comment type="caution">
    <text evidence="2">The sequence shown here is derived from an EMBL/GenBank/DDBJ whole genome shotgun (WGS) entry which is preliminary data.</text>
</comment>
<dbReference type="RefSeq" id="WP_345551327.1">
    <property type="nucleotide sequence ID" value="NZ_BAABRT010000017.1"/>
</dbReference>
<keyword evidence="3" id="KW-1185">Reference proteome</keyword>
<keyword evidence="1" id="KW-1133">Transmembrane helix</keyword>
<dbReference type="InterPro" id="IPR010331">
    <property type="entry name" value="ExoD"/>
</dbReference>
<sequence>MPPEFTSLQQMLEHIRQESAAQKRVTLDLVIRAIGRRSFAPLLLLVGLILFSPLSGIPGVPTSMATLVLLVAVQLLLGRKYFWLPQWLLRRSISEKSLRRALRFLQRPARECDRWLRPRFRLLVKRTGTDVIAVICVAIALALPLMEIVPFSASLAGVALTAFGLALVAHDGLLAIVAFALTGLTAALILFSLSS</sequence>
<dbReference type="PANTHER" id="PTHR41795:SF1">
    <property type="entry name" value="EXOPOLYSACCHARIDE SYNTHESIS PROTEIN"/>
    <property type="match status" value="1"/>
</dbReference>
<keyword evidence="1" id="KW-0472">Membrane</keyword>
<protein>
    <recommendedName>
        <fullName evidence="4">Exopolysaccharide biosynthesis protein</fullName>
    </recommendedName>
</protein>
<evidence type="ECO:0008006" key="4">
    <source>
        <dbReference type="Google" id="ProtNLM"/>
    </source>
</evidence>
<organism evidence="2 3">
    <name type="scientific">Microbulbifer aestuariivivens</name>
    <dbReference type="NCBI Taxonomy" id="1908308"/>
    <lineage>
        <taxon>Bacteria</taxon>
        <taxon>Pseudomonadati</taxon>
        <taxon>Pseudomonadota</taxon>
        <taxon>Gammaproteobacteria</taxon>
        <taxon>Cellvibrionales</taxon>
        <taxon>Microbulbiferaceae</taxon>
        <taxon>Microbulbifer</taxon>
    </lineage>
</organism>
<keyword evidence="1" id="KW-0812">Transmembrane</keyword>
<name>A0ABP9WQS3_9GAMM</name>
<proteinExistence type="predicted"/>
<feature type="transmembrane region" description="Helical" evidence="1">
    <location>
        <begin position="123"/>
        <end position="142"/>
    </location>
</feature>
<dbReference type="Pfam" id="PF06055">
    <property type="entry name" value="ExoD"/>
    <property type="match status" value="1"/>
</dbReference>
<dbReference type="EMBL" id="BAABRT010000017">
    <property type="protein sequence ID" value="GAA5525552.1"/>
    <property type="molecule type" value="Genomic_DNA"/>
</dbReference>
<dbReference type="Proteomes" id="UP001408594">
    <property type="component" value="Unassembled WGS sequence"/>
</dbReference>
<accession>A0ABP9WQS3</accession>
<evidence type="ECO:0000313" key="2">
    <source>
        <dbReference type="EMBL" id="GAA5525552.1"/>
    </source>
</evidence>
<gene>
    <name evidence="2" type="ORF">Maes01_02122</name>
</gene>
<dbReference type="PANTHER" id="PTHR41795">
    <property type="entry name" value="EXOPOLYSACCHARIDE SYNTHESIS PROTEIN"/>
    <property type="match status" value="1"/>
</dbReference>